<evidence type="ECO:0000313" key="2">
    <source>
        <dbReference type="EMBL" id="KAF2124789.1"/>
    </source>
</evidence>
<protein>
    <submittedName>
        <fullName evidence="2">Uncharacterized protein</fullName>
    </submittedName>
</protein>
<dbReference type="Proteomes" id="UP000799771">
    <property type="component" value="Unassembled WGS sequence"/>
</dbReference>
<reference evidence="2" key="1">
    <citation type="journal article" date="2020" name="Stud. Mycol.">
        <title>101 Dothideomycetes genomes: a test case for predicting lifestyles and emergence of pathogens.</title>
        <authorList>
            <person name="Haridas S."/>
            <person name="Albert R."/>
            <person name="Binder M."/>
            <person name="Bloem J."/>
            <person name="Labutti K."/>
            <person name="Salamov A."/>
            <person name="Andreopoulos B."/>
            <person name="Baker S."/>
            <person name="Barry K."/>
            <person name="Bills G."/>
            <person name="Bluhm B."/>
            <person name="Cannon C."/>
            <person name="Castanera R."/>
            <person name="Culley D."/>
            <person name="Daum C."/>
            <person name="Ezra D."/>
            <person name="Gonzalez J."/>
            <person name="Henrissat B."/>
            <person name="Kuo A."/>
            <person name="Liang C."/>
            <person name="Lipzen A."/>
            <person name="Lutzoni F."/>
            <person name="Magnuson J."/>
            <person name="Mondo S."/>
            <person name="Nolan M."/>
            <person name="Ohm R."/>
            <person name="Pangilinan J."/>
            <person name="Park H.-J."/>
            <person name="Ramirez L."/>
            <person name="Alfaro M."/>
            <person name="Sun H."/>
            <person name="Tritt A."/>
            <person name="Yoshinaga Y."/>
            <person name="Zwiers L.-H."/>
            <person name="Turgeon B."/>
            <person name="Goodwin S."/>
            <person name="Spatafora J."/>
            <person name="Crous P."/>
            <person name="Grigoriev I."/>
        </authorList>
    </citation>
    <scope>NUCLEOTIDE SEQUENCE</scope>
    <source>
        <strain evidence="2">CBS 119687</strain>
    </source>
</reference>
<dbReference type="EMBL" id="ML977518">
    <property type="protein sequence ID" value="KAF2124789.1"/>
    <property type="molecule type" value="Genomic_DNA"/>
</dbReference>
<dbReference type="RefSeq" id="XP_033519182.1">
    <property type="nucleotide sequence ID" value="XM_033666949.1"/>
</dbReference>
<name>A0A6A5ZZ00_9PLEO</name>
<feature type="compositionally biased region" description="Polar residues" evidence="1">
    <location>
        <begin position="212"/>
        <end position="225"/>
    </location>
</feature>
<dbReference type="AlphaFoldDB" id="A0A6A5ZZ00"/>
<dbReference type="GeneID" id="54407381"/>
<proteinExistence type="predicted"/>
<feature type="compositionally biased region" description="Basic and acidic residues" evidence="1">
    <location>
        <begin position="140"/>
        <end position="156"/>
    </location>
</feature>
<gene>
    <name evidence="2" type="ORF">P153DRAFT_360965</name>
</gene>
<sequence>MDDNQPTAPDDYNDEQPPAPQDKGKARAVDDKMPTQDAAENATNTQGSGSYIPFEPKLYMTEAEEKAYRHPLDRPSLKPIRKEQKRIEKRLADMHDRQMIIGSLTPCLTEADEVLELTKHIQPLPKQTPKRPHSSGQDGSESKKFSSPRKSEDSDMSRAVLPSALFRPPGSSGPRYLPPLRGRARFPDLSTLSGPSRVTGSLTTPVPACPVQTATSQQLDLQQIVRSDPGASTVDQLPTAPEPRD</sequence>
<accession>A0A6A5ZZ00</accession>
<keyword evidence="3" id="KW-1185">Reference proteome</keyword>
<feature type="region of interest" description="Disordered" evidence="1">
    <location>
        <begin position="1"/>
        <end position="53"/>
    </location>
</feature>
<feature type="region of interest" description="Disordered" evidence="1">
    <location>
        <begin position="121"/>
        <end position="245"/>
    </location>
</feature>
<evidence type="ECO:0000256" key="1">
    <source>
        <dbReference type="SAM" id="MobiDB-lite"/>
    </source>
</evidence>
<feature type="compositionally biased region" description="Basic and acidic residues" evidence="1">
    <location>
        <begin position="22"/>
        <end position="34"/>
    </location>
</feature>
<organism evidence="2 3">
    <name type="scientific">Dothidotthia symphoricarpi CBS 119687</name>
    <dbReference type="NCBI Taxonomy" id="1392245"/>
    <lineage>
        <taxon>Eukaryota</taxon>
        <taxon>Fungi</taxon>
        <taxon>Dikarya</taxon>
        <taxon>Ascomycota</taxon>
        <taxon>Pezizomycotina</taxon>
        <taxon>Dothideomycetes</taxon>
        <taxon>Pleosporomycetidae</taxon>
        <taxon>Pleosporales</taxon>
        <taxon>Dothidotthiaceae</taxon>
        <taxon>Dothidotthia</taxon>
    </lineage>
</organism>
<evidence type="ECO:0000313" key="3">
    <source>
        <dbReference type="Proteomes" id="UP000799771"/>
    </source>
</evidence>
<feature type="compositionally biased region" description="Polar residues" evidence="1">
    <location>
        <begin position="190"/>
        <end position="204"/>
    </location>
</feature>